<feature type="compositionally biased region" description="Polar residues" evidence="1">
    <location>
        <begin position="1"/>
        <end position="15"/>
    </location>
</feature>
<dbReference type="Proteomes" id="UP000291116">
    <property type="component" value="Unassembled WGS sequence"/>
</dbReference>
<evidence type="ECO:0000313" key="4">
    <source>
        <dbReference type="Proteomes" id="UP000291116"/>
    </source>
</evidence>
<feature type="region of interest" description="Disordered" evidence="1">
    <location>
        <begin position="143"/>
        <end position="225"/>
    </location>
</feature>
<keyword evidence="2" id="KW-0472">Membrane</keyword>
<keyword evidence="2" id="KW-0812">Transmembrane</keyword>
<feature type="transmembrane region" description="Helical" evidence="2">
    <location>
        <begin position="451"/>
        <end position="475"/>
    </location>
</feature>
<dbReference type="AlphaFoldDB" id="A0A448ZCF2"/>
<evidence type="ECO:0000256" key="2">
    <source>
        <dbReference type="SAM" id="Phobius"/>
    </source>
</evidence>
<name>A0A448ZCF2_9STRA</name>
<sequence>MASISVTLDSNSSNPWVPESPTFDNEQDFYDYLNASNEIRDRDRPPVSEICMKQIFEDSHDGIDFPPFQNTRPIVSAHSKIWRAGHSNNILTLLTGTPEDVKSYFIGLLVSSITVLIVFLTWMILLITLKGLGSDRAGFLAGKRSKLPPKPVGEGLPSTEPQPVADLKPEEEIGTVEAAPESAEEDGNNGNGESSSNVDIKNEDGNMIDSDHLTSSSKRDSRETKRNVLLSKNEWNEVYSTKKKEERWMKIVVVFACLMVIFMSIVMAAKGVQSLKGSLDDGKASISYAEKLLDNAQGVVNELTNGLGEFQTDFLDLLERSNTGMCPRLKPEGLCESLLEVDSCDFTIEVDIDQDIVIDKLDVNTTVDFNYSHSVDVSKLSESIKDKIGIDGTLDLREILFPSAQNVYEDLVGAFSKDWLFLDKMRDFSDTIGSVSTLATETEEQINAINWVFYIAVIFDVIVGLLAVCMIIHILAGDRLPLSLKCFQRRCLFPFFIACVSIAFIFAIAFLIASMALSDSCANGPSDRILSVAQYYMGDRLAADYVTDIIKEWFSQCDVQPPSMQHDQSVTCGSS</sequence>
<feature type="compositionally biased region" description="Basic and acidic residues" evidence="1">
    <location>
        <begin position="200"/>
        <end position="225"/>
    </location>
</feature>
<dbReference type="EMBL" id="CAACVS010000227">
    <property type="protein sequence ID" value="VEU39664.1"/>
    <property type="molecule type" value="Genomic_DNA"/>
</dbReference>
<organism evidence="3 4">
    <name type="scientific">Pseudo-nitzschia multistriata</name>
    <dbReference type="NCBI Taxonomy" id="183589"/>
    <lineage>
        <taxon>Eukaryota</taxon>
        <taxon>Sar</taxon>
        <taxon>Stramenopiles</taxon>
        <taxon>Ochrophyta</taxon>
        <taxon>Bacillariophyta</taxon>
        <taxon>Bacillariophyceae</taxon>
        <taxon>Bacillariophycidae</taxon>
        <taxon>Bacillariales</taxon>
        <taxon>Bacillariaceae</taxon>
        <taxon>Pseudo-nitzschia</taxon>
    </lineage>
</organism>
<feature type="region of interest" description="Disordered" evidence="1">
    <location>
        <begin position="1"/>
        <end position="20"/>
    </location>
</feature>
<feature type="transmembrane region" description="Helical" evidence="2">
    <location>
        <begin position="495"/>
        <end position="517"/>
    </location>
</feature>
<feature type="transmembrane region" description="Helical" evidence="2">
    <location>
        <begin position="251"/>
        <end position="269"/>
    </location>
</feature>
<accession>A0A448ZCF2</accession>
<evidence type="ECO:0000256" key="1">
    <source>
        <dbReference type="SAM" id="MobiDB-lite"/>
    </source>
</evidence>
<reference evidence="3 4" key="1">
    <citation type="submission" date="2019-01" db="EMBL/GenBank/DDBJ databases">
        <authorList>
            <person name="Ferrante I. M."/>
        </authorList>
    </citation>
    <scope>NUCLEOTIDE SEQUENCE [LARGE SCALE GENOMIC DNA]</scope>
    <source>
        <strain evidence="3 4">B856</strain>
    </source>
</reference>
<protein>
    <submittedName>
        <fullName evidence="3">Uncharacterized protein</fullName>
    </submittedName>
</protein>
<proteinExistence type="predicted"/>
<feature type="transmembrane region" description="Helical" evidence="2">
    <location>
        <begin position="104"/>
        <end position="127"/>
    </location>
</feature>
<keyword evidence="2" id="KW-1133">Transmembrane helix</keyword>
<dbReference type="OrthoDB" id="46981at2759"/>
<keyword evidence="4" id="KW-1185">Reference proteome</keyword>
<gene>
    <name evidence="3" type="ORF">PSNMU_V1.4_AUG-EV-PASAV3_0063070</name>
</gene>
<evidence type="ECO:0000313" key="3">
    <source>
        <dbReference type="EMBL" id="VEU39664.1"/>
    </source>
</evidence>